<dbReference type="GO" id="GO:0003729">
    <property type="term" value="F:mRNA binding"/>
    <property type="evidence" value="ECO:0007669"/>
    <property type="project" value="TreeGrafter"/>
</dbReference>
<dbReference type="InterPro" id="IPR051114">
    <property type="entry name" value="Mito_RNA_Proc_CCM1"/>
</dbReference>
<evidence type="ECO:0000259" key="3">
    <source>
        <dbReference type="Pfam" id="PF24883"/>
    </source>
</evidence>
<dbReference type="InterPro" id="IPR011990">
    <property type="entry name" value="TPR-like_helical_dom_sf"/>
</dbReference>
<protein>
    <recommendedName>
        <fullName evidence="3">Nephrocystin 3-like N-terminal domain-containing protein</fullName>
    </recommendedName>
</protein>
<sequence length="1113" mass="117800">MATDEREYEVDVRGARGVQIGDGNIQFNVTAPAVPPARSAYLYQVQAIAPEALIGREEELEALAVFCTRPGGGDYQWWRAEAWAGKSALMSWFVLHPPAGVRIVSFFITARLAAQNDREAFLDVVIEQLASLLGEPLSPFMTAATRAAHFWRLLDAVAVACSEQGQRFVLVVDGLDEDSGSATHSIAALLPARPPAGMRVVVAGRHHPPVPSDVPTGHPLCDPAVERTLAVSPHAQVVRHDAERELKRLLRGTASEQDLLGFVTAAGGGLSSRDLAELTHSQAWEVEEALHAVTGRTFARRPASDWTEPANDVYMLGHEELQQTAARFLGDTRLAQYRQRLHTWAEQYHANNWPAESPEYLMRGYFRMLHADGDLPRMISCALDTPRHDRMLYVNGGDSIALNEIITTQDAILDREAPDHLRAMTLLAVCRDRLAQRNTHIPVGLPAVWALLGRPLRAEALARSIPDPGSRVRALDALIRAQAKRSTPDRAQPGTHMAAPFGEALAYEAASAARTIISPFERALALSMVAESAAQLGNVPHGDVLAREAAAVAQAIANPRARVRALLAVAKAVARAGYVGLAEALARTITNPRERARVLGVVASVRIGDADSPEVADHASTLPYQAAETAEGGPEALDRAEAEAKANTDPSHKASALVAAAEVAVRVGDVDRAEALAHEAEATARSIGDPSELMTAVEAVARAGDSERAEALARTITEPGLRIQALAAVAEAAARAGDSERAEAVARTITEPGLRIQALVAVAEAAARAGDVDRAIALAHEAQATARNISDFPEQVKVTAAVAVVMARSGNTERAEALARSIHAPYQRASTLAAVARVGDVDRTAALLAEAGDAARAVTNPKSRDLALGAVVKAVARAGDADLAEALARNITNAHERSSVLASLRAAAVIAARAEDADRAEALARTIIELGPRVRALMAVAATVARAGDADRAEALTREAEADALAITDLGPKTRALETVAVALARAGDADRAEALTREAEAAVAKPRVRSRVRTRVEGAPVRARVAAAVAQAGDVDRAEALTRTIINPRERAGALVAVSRQAEADHACSLIMQALRLDSWQVAANALAAQFPEVLMMVADELLAGQPATLPG</sequence>
<dbReference type="RefSeq" id="WP_048584281.1">
    <property type="nucleotide sequence ID" value="NZ_LFNT01000040.1"/>
</dbReference>
<dbReference type="AlphaFoldDB" id="A0A0J7Z5P3"/>
<proteinExistence type="predicted"/>
<dbReference type="Gene3D" id="1.25.40.10">
    <property type="entry name" value="Tetratricopeptide repeat domain"/>
    <property type="match status" value="5"/>
</dbReference>
<evidence type="ECO:0000313" key="4">
    <source>
        <dbReference type="EMBL" id="KMS71094.1"/>
    </source>
</evidence>
<dbReference type="InterPro" id="IPR056884">
    <property type="entry name" value="NPHP3-like_N"/>
</dbReference>
<comment type="caution">
    <text evidence="4">The sequence shown here is derived from an EMBL/GenBank/DDBJ whole genome shotgun (WGS) entry which is preliminary data.</text>
</comment>
<accession>A0A0J7Z5P3</accession>
<dbReference type="OrthoDB" id="3261206at2"/>
<dbReference type="GO" id="GO:0007005">
    <property type="term" value="P:mitochondrion organization"/>
    <property type="evidence" value="ECO:0007669"/>
    <property type="project" value="TreeGrafter"/>
</dbReference>
<evidence type="ECO:0000256" key="1">
    <source>
        <dbReference type="ARBA" id="ARBA00022737"/>
    </source>
</evidence>
<dbReference type="EMBL" id="LFNT01000040">
    <property type="protein sequence ID" value="KMS71094.1"/>
    <property type="molecule type" value="Genomic_DNA"/>
</dbReference>
<dbReference type="GO" id="GO:0006396">
    <property type="term" value="P:RNA processing"/>
    <property type="evidence" value="ECO:0007669"/>
    <property type="project" value="TreeGrafter"/>
</dbReference>
<organism evidence="4 5">
    <name type="scientific">Streptomyces viridochromogenes</name>
    <dbReference type="NCBI Taxonomy" id="1938"/>
    <lineage>
        <taxon>Bacteria</taxon>
        <taxon>Bacillati</taxon>
        <taxon>Actinomycetota</taxon>
        <taxon>Actinomycetes</taxon>
        <taxon>Kitasatosporales</taxon>
        <taxon>Streptomycetaceae</taxon>
        <taxon>Streptomyces</taxon>
    </lineage>
</organism>
<dbReference type="PATRIC" id="fig|1938.3.peg.5457"/>
<name>A0A0J7Z5P3_STRVR</name>
<feature type="domain" description="Nephrocystin 3-like N-terminal" evidence="3">
    <location>
        <begin position="75"/>
        <end position="181"/>
    </location>
</feature>
<keyword evidence="1" id="KW-0677">Repeat</keyword>
<dbReference type="PANTHER" id="PTHR47934">
    <property type="entry name" value="PENTATRICOPEPTIDE REPEAT-CONTAINING PROTEIN PET309, MITOCHONDRIAL"/>
    <property type="match status" value="1"/>
</dbReference>
<dbReference type="Pfam" id="PF24883">
    <property type="entry name" value="NPHP3_N"/>
    <property type="match status" value="1"/>
</dbReference>
<feature type="region of interest" description="Disordered" evidence="2">
    <location>
        <begin position="627"/>
        <end position="651"/>
    </location>
</feature>
<dbReference type="PANTHER" id="PTHR47934:SF6">
    <property type="entry name" value="MITOCHONDRIAL GROUP I INTRON SPLICING FACTOR CCM1-RELATED"/>
    <property type="match status" value="1"/>
</dbReference>
<evidence type="ECO:0000256" key="2">
    <source>
        <dbReference type="SAM" id="MobiDB-lite"/>
    </source>
</evidence>
<feature type="compositionally biased region" description="Basic and acidic residues" evidence="2">
    <location>
        <begin position="636"/>
        <end position="651"/>
    </location>
</feature>
<dbReference type="Proteomes" id="UP000037432">
    <property type="component" value="Unassembled WGS sequence"/>
</dbReference>
<gene>
    <name evidence="4" type="ORF">ACM01_28655</name>
</gene>
<reference evidence="4 5" key="1">
    <citation type="submission" date="2015-06" db="EMBL/GenBank/DDBJ databases">
        <authorList>
            <person name="Ju K.-S."/>
            <person name="Doroghazi J.R."/>
            <person name="Metcalf W.W."/>
        </authorList>
    </citation>
    <scope>NUCLEOTIDE SEQUENCE [LARGE SCALE GENOMIC DNA]</scope>
    <source>
        <strain evidence="4 5">NRRL 3414</strain>
    </source>
</reference>
<evidence type="ECO:0000313" key="5">
    <source>
        <dbReference type="Proteomes" id="UP000037432"/>
    </source>
</evidence>